<protein>
    <submittedName>
        <fullName evidence="2">DUF1992 domain-containing protein</fullName>
    </submittedName>
</protein>
<dbReference type="Pfam" id="PF09350">
    <property type="entry name" value="DJC28_CD"/>
    <property type="match status" value="1"/>
</dbReference>
<accession>A0ABV6LMP1</accession>
<evidence type="ECO:0000313" key="2">
    <source>
        <dbReference type="EMBL" id="MFC0523563.1"/>
    </source>
</evidence>
<dbReference type="RefSeq" id="WP_377346522.1">
    <property type="nucleotide sequence ID" value="NZ_JBHLTP010000005.1"/>
</dbReference>
<name>A0ABV6LMP1_9BACI</name>
<organism evidence="2 3">
    <name type="scientific">Pontibacillus salicampi</name>
    <dbReference type="NCBI Taxonomy" id="1449801"/>
    <lineage>
        <taxon>Bacteria</taxon>
        <taxon>Bacillati</taxon>
        <taxon>Bacillota</taxon>
        <taxon>Bacilli</taxon>
        <taxon>Bacillales</taxon>
        <taxon>Bacillaceae</taxon>
        <taxon>Pontibacillus</taxon>
    </lineage>
</organism>
<reference evidence="2 3" key="1">
    <citation type="submission" date="2024-09" db="EMBL/GenBank/DDBJ databases">
        <authorList>
            <person name="Sun Q."/>
            <person name="Mori K."/>
        </authorList>
    </citation>
    <scope>NUCLEOTIDE SEQUENCE [LARGE SCALE GENOMIC DNA]</scope>
    <source>
        <strain evidence="2 3">NCAIM B.02529</strain>
    </source>
</reference>
<comment type="caution">
    <text evidence="2">The sequence shown here is derived from an EMBL/GenBank/DDBJ whole genome shotgun (WGS) entry which is preliminary data.</text>
</comment>
<evidence type="ECO:0000313" key="3">
    <source>
        <dbReference type="Proteomes" id="UP001589836"/>
    </source>
</evidence>
<proteinExistence type="predicted"/>
<dbReference type="EMBL" id="JBHLTP010000005">
    <property type="protein sequence ID" value="MFC0523563.1"/>
    <property type="molecule type" value="Genomic_DNA"/>
</dbReference>
<dbReference type="PANTHER" id="PTHR39158">
    <property type="entry name" value="OS08G0560600 PROTEIN"/>
    <property type="match status" value="1"/>
</dbReference>
<dbReference type="PANTHER" id="PTHR39158:SF1">
    <property type="entry name" value="DNAJ HOMOLOG SUBFAMILY C MEMBER 28"/>
    <property type="match status" value="1"/>
</dbReference>
<feature type="domain" description="DnaJ homologue subfamily C member 28 conserved" evidence="1">
    <location>
        <begin position="7"/>
        <end position="73"/>
    </location>
</feature>
<keyword evidence="3" id="KW-1185">Reference proteome</keyword>
<dbReference type="Proteomes" id="UP001589836">
    <property type="component" value="Unassembled WGS sequence"/>
</dbReference>
<dbReference type="InterPro" id="IPR018961">
    <property type="entry name" value="DnaJ_homolog_subfam-C_membr-28"/>
</dbReference>
<evidence type="ECO:0000259" key="1">
    <source>
        <dbReference type="Pfam" id="PF09350"/>
    </source>
</evidence>
<dbReference type="InterPro" id="IPR052573">
    <property type="entry name" value="DnaJ_C_subfamily_28"/>
</dbReference>
<sequence>MDFAFRMAEERIKEAEKNGAFQDLPGKGKPLDLTEINAVPEDLRMSYTILKNANMIPEEMQLKKDMLQIEELMALCEDEAQIDTYRRQLNEKYIRFQTLMEKRKVKSSAAYPQYRNKIDRKMGL</sequence>
<gene>
    <name evidence="2" type="ORF">ACFFGV_08185</name>
</gene>